<dbReference type="InterPro" id="IPR046867">
    <property type="entry name" value="AldOxase/xan_DH_MoCoBD2"/>
</dbReference>
<evidence type="ECO:0000259" key="3">
    <source>
        <dbReference type="SMART" id="SM01008"/>
    </source>
</evidence>
<dbReference type="KEGG" id="aaco:K1I37_14200"/>
<evidence type="ECO:0000313" key="4">
    <source>
        <dbReference type="EMBL" id="UNO50904.1"/>
    </source>
</evidence>
<dbReference type="InterPro" id="IPR008274">
    <property type="entry name" value="AldOxase/xan_DH_MoCoBD1"/>
</dbReference>
<evidence type="ECO:0000313" key="5">
    <source>
        <dbReference type="Proteomes" id="UP000829401"/>
    </source>
</evidence>
<reference evidence="5" key="1">
    <citation type="journal article" date="2022" name="G3 (Bethesda)">
        <title>Unveiling the complete genome sequence of Alicyclobacillus acidoterrestris DSM 3922T, a taint-producing strain.</title>
        <authorList>
            <person name="Leonardo I.C."/>
            <person name="Barreto Crespo M.T."/>
            <person name="Gaspar F.B."/>
        </authorList>
    </citation>
    <scope>NUCLEOTIDE SEQUENCE [LARGE SCALE GENOMIC DNA]</scope>
    <source>
        <strain evidence="5">DSM 3922</strain>
    </source>
</reference>
<name>A0A9E7CS40_ALIAG</name>
<proteinExistence type="predicted"/>
<sequence length="747" mass="80256">MLHAALLTSPHAHARILSQDTTRAFAAEGVRAVITGRDYPNKTGSPLADRHVLAVDRVRYAGEPVAIVVADSLAQAEAATKLIDVQYQPLPTIQSPKMSYYSNTPLLHPNINTYVGDSAEVNPIPGTNIATHVPIRKGNPEAMWAVCDEIVECEVSFPQSHHAAMETHVVIAEVTPNGDIDITTSSQSPYSIPSLMQATFGVQPSKVRVHTPYVGGGFGGKSSPYIEPLAVAAALTVAGRKVKLRCTREQVMTCLPGHIGLEAKVRLGATRDGQFVAAHITYWFDGGAYSDRGVIVTRAATQDCTGPYRIHHVHCDGFCMYTNHPPTTAYRGFGHPEQTLVIERAIEIMAHKLSIDPLELRLLNAIGPGDTTPTQARLTRSSIGDVHGCLVRLQQLLDWNGTAAARKGKTVIAKGIAGVWKTSSTPQNASSGAIVRVNDDSTITVLSGVVEIGQGTKTVLAQMVAELFHIDIGQVNVVLEVDTQTHPEHWKTVASRSTLLAGNAVVRAAQDAIRQLKKTASFVLQCEADDIHVAGGYAYCADAHDTRAKIPIGALAKGYTFQDGHTVGEMAIGHGSYTIEHVTKLDPTTGKGVPGPEWTVAAQGVEIEYQKDTYTYRVRRAVSVVDCGKVLHPDLALGQIKGGMNMGLSLASREGYVYDDSGAVTNPQFRVYPIQRYGDHPTYDVAFLETPDLDAPWGLRGIGEHGLIGMPAALANALSNATGMEVNHMPMTSELLWRLQANEGDGP</sequence>
<dbReference type="InterPro" id="IPR037165">
    <property type="entry name" value="AldOxase/xan_DH_Mopterin-bd_sf"/>
</dbReference>
<dbReference type="Gene3D" id="3.30.365.10">
    <property type="entry name" value="Aldehyde oxidase/xanthine dehydrogenase, molybdopterin binding domain"/>
    <property type="match status" value="4"/>
</dbReference>
<keyword evidence="5" id="KW-1185">Reference proteome</keyword>
<dbReference type="PANTHER" id="PTHR11908:SF132">
    <property type="entry name" value="ALDEHYDE OXIDASE 1-RELATED"/>
    <property type="match status" value="1"/>
</dbReference>
<gene>
    <name evidence="4" type="ORF">K1I37_14200</name>
</gene>
<accession>A0A9E7CS40</accession>
<dbReference type="Gene3D" id="3.90.1170.50">
    <property type="entry name" value="Aldehyde oxidase/xanthine dehydrogenase, a/b hammerhead"/>
    <property type="match status" value="1"/>
</dbReference>
<keyword evidence="1" id="KW-0500">Molybdenum</keyword>
<keyword evidence="2" id="KW-0560">Oxidoreductase</keyword>
<dbReference type="GO" id="GO:0016491">
    <property type="term" value="F:oxidoreductase activity"/>
    <property type="evidence" value="ECO:0007669"/>
    <property type="project" value="UniProtKB-KW"/>
</dbReference>
<dbReference type="GO" id="GO:0005506">
    <property type="term" value="F:iron ion binding"/>
    <property type="evidence" value="ECO:0007669"/>
    <property type="project" value="InterPro"/>
</dbReference>
<dbReference type="SUPFAM" id="SSF54665">
    <property type="entry name" value="CO dehydrogenase molybdoprotein N-domain-like"/>
    <property type="match status" value="1"/>
</dbReference>
<dbReference type="InterPro" id="IPR036856">
    <property type="entry name" value="Ald_Oxase/Xan_DH_a/b_sf"/>
</dbReference>
<dbReference type="SMART" id="SM01008">
    <property type="entry name" value="Ald_Xan_dh_C"/>
    <property type="match status" value="1"/>
</dbReference>
<dbReference type="Pfam" id="PF20256">
    <property type="entry name" value="MoCoBD_2"/>
    <property type="match status" value="1"/>
</dbReference>
<protein>
    <submittedName>
        <fullName evidence="4">Xanthine dehydrogenase family protein molybdopterin-binding subunit</fullName>
    </submittedName>
</protein>
<evidence type="ECO:0000256" key="1">
    <source>
        <dbReference type="ARBA" id="ARBA00022505"/>
    </source>
</evidence>
<evidence type="ECO:0000256" key="2">
    <source>
        <dbReference type="ARBA" id="ARBA00023002"/>
    </source>
</evidence>
<dbReference type="PANTHER" id="PTHR11908">
    <property type="entry name" value="XANTHINE DEHYDROGENASE"/>
    <property type="match status" value="1"/>
</dbReference>
<dbReference type="Pfam" id="PF01315">
    <property type="entry name" value="Ald_Xan_dh_C"/>
    <property type="match status" value="1"/>
</dbReference>
<dbReference type="InterPro" id="IPR016208">
    <property type="entry name" value="Ald_Oxase/xanthine_DH-like"/>
</dbReference>
<dbReference type="Proteomes" id="UP000829401">
    <property type="component" value="Chromosome"/>
</dbReference>
<dbReference type="InterPro" id="IPR000674">
    <property type="entry name" value="Ald_Oxase/Xan_DH_a/b"/>
</dbReference>
<feature type="domain" description="Aldehyde oxidase/xanthine dehydrogenase a/b hammerhead" evidence="3">
    <location>
        <begin position="1"/>
        <end position="91"/>
    </location>
</feature>
<dbReference type="EMBL" id="CP080467">
    <property type="protein sequence ID" value="UNO50904.1"/>
    <property type="molecule type" value="Genomic_DNA"/>
</dbReference>
<organism evidence="4 5">
    <name type="scientific">Alicyclobacillus acidoterrestris (strain ATCC 49025 / DSM 3922 / CIP 106132 / NCIMB 13137 / GD3B)</name>
    <dbReference type="NCBI Taxonomy" id="1356854"/>
    <lineage>
        <taxon>Bacteria</taxon>
        <taxon>Bacillati</taxon>
        <taxon>Bacillota</taxon>
        <taxon>Bacilli</taxon>
        <taxon>Bacillales</taxon>
        <taxon>Alicyclobacillaceae</taxon>
        <taxon>Alicyclobacillus</taxon>
    </lineage>
</organism>
<dbReference type="Pfam" id="PF02738">
    <property type="entry name" value="MoCoBD_1"/>
    <property type="match status" value="1"/>
</dbReference>
<dbReference type="AlphaFoldDB" id="A0A9E7CS40"/>
<dbReference type="SUPFAM" id="SSF56003">
    <property type="entry name" value="Molybdenum cofactor-binding domain"/>
    <property type="match status" value="1"/>
</dbReference>